<sequence>MSESSSDYAPSDVPSDDDQVDLSMARGFTRLMGSVDDAEPIQSDDEMADEIRSFIQEQEEGAPGFHPGFDEGDNTETRARRLLYAVRNQILAFSSNTLEQLSFPVPRDSGSGYFAVYWPTLDLTPQPGLYIRMTLLVILIANAFNTGTYLYLRELIYEFPSLWGRGYRIITETLELVQKLLGAPHRSDLNIRSEEGSVLVGAGVTFKLRGTGTLVKSDAVDPINLPDPARVASFKIAGDLAWLLIIDKRCFVRVLADTRASELLLHFGKPGLIVGTNGMVDLATTHFLDAVQGWQYPPDQDPLTMFSLCDADGGGMIWMDLLLRGRPGNGLNGVTVHHLGLLPSRIPEFCLPASNRLVLSEVTKAKLANLANRLLERDPTPETEALRQETLALLRLGYGMYIQAVNHLTHLPGVHPYISFFVCMVQQWHQRQLEGEGQAA</sequence>
<dbReference type="InterPro" id="IPR036078">
    <property type="entry name" value="Spo11/TopoVI_A_sf"/>
</dbReference>
<dbReference type="EMBL" id="JAWWNJ010000003">
    <property type="protein sequence ID" value="KAK7059676.1"/>
    <property type="molecule type" value="Genomic_DNA"/>
</dbReference>
<evidence type="ECO:0000256" key="1">
    <source>
        <dbReference type="SAM" id="MobiDB-lite"/>
    </source>
</evidence>
<dbReference type="GO" id="GO:0003677">
    <property type="term" value="F:DNA binding"/>
    <property type="evidence" value="ECO:0007669"/>
    <property type="project" value="InterPro"/>
</dbReference>
<gene>
    <name evidence="2" type="ORF">R3P38DRAFT_3168136</name>
</gene>
<dbReference type="AlphaFoldDB" id="A0AAW0E5Q5"/>
<accession>A0AAW0E5Q5</accession>
<organism evidence="2 3">
    <name type="scientific">Favolaschia claudopus</name>
    <dbReference type="NCBI Taxonomy" id="2862362"/>
    <lineage>
        <taxon>Eukaryota</taxon>
        <taxon>Fungi</taxon>
        <taxon>Dikarya</taxon>
        <taxon>Basidiomycota</taxon>
        <taxon>Agaricomycotina</taxon>
        <taxon>Agaricomycetes</taxon>
        <taxon>Agaricomycetidae</taxon>
        <taxon>Agaricales</taxon>
        <taxon>Marasmiineae</taxon>
        <taxon>Mycenaceae</taxon>
        <taxon>Favolaschia</taxon>
    </lineage>
</organism>
<dbReference type="SUPFAM" id="SSF56726">
    <property type="entry name" value="DNA topoisomerase IV, alpha subunit"/>
    <property type="match status" value="1"/>
</dbReference>
<evidence type="ECO:0000313" key="2">
    <source>
        <dbReference type="EMBL" id="KAK7059676.1"/>
    </source>
</evidence>
<name>A0AAW0E5Q5_9AGAR</name>
<reference evidence="2 3" key="1">
    <citation type="journal article" date="2024" name="J Genomics">
        <title>Draft genome sequencing and assembly of Favolaschia claudopus CIRM-BRFM 2984 isolated from oak limbs.</title>
        <authorList>
            <person name="Navarro D."/>
            <person name="Drula E."/>
            <person name="Chaduli D."/>
            <person name="Cazenave R."/>
            <person name="Ahrendt S."/>
            <person name="Wang J."/>
            <person name="Lipzen A."/>
            <person name="Daum C."/>
            <person name="Barry K."/>
            <person name="Grigoriev I.V."/>
            <person name="Favel A."/>
            <person name="Rosso M.N."/>
            <person name="Martin F."/>
        </authorList>
    </citation>
    <scope>NUCLEOTIDE SEQUENCE [LARGE SCALE GENOMIC DNA]</scope>
    <source>
        <strain evidence="2 3">CIRM-BRFM 2984</strain>
    </source>
</reference>
<keyword evidence="3" id="KW-1185">Reference proteome</keyword>
<evidence type="ECO:0000313" key="3">
    <source>
        <dbReference type="Proteomes" id="UP001362999"/>
    </source>
</evidence>
<comment type="caution">
    <text evidence="2">The sequence shown here is derived from an EMBL/GenBank/DDBJ whole genome shotgun (WGS) entry which is preliminary data.</text>
</comment>
<feature type="region of interest" description="Disordered" evidence="1">
    <location>
        <begin position="1"/>
        <end position="24"/>
    </location>
</feature>
<dbReference type="GO" id="GO:0005694">
    <property type="term" value="C:chromosome"/>
    <property type="evidence" value="ECO:0007669"/>
    <property type="project" value="InterPro"/>
</dbReference>
<dbReference type="Gene3D" id="3.40.1360.10">
    <property type="match status" value="1"/>
</dbReference>
<protein>
    <submittedName>
        <fullName evidence="2">Uncharacterized protein</fullName>
    </submittedName>
</protein>
<dbReference type="Proteomes" id="UP001362999">
    <property type="component" value="Unassembled WGS sequence"/>
</dbReference>
<proteinExistence type="predicted"/>